<dbReference type="KEGG" id="sdyn:Mal52_45200"/>
<sequence length="239" mass="26673" precursor="true">MSRHRLTVCCMLFLLCGPLLSACNSAPDKPVDPPATTEVETPAPVVEEPPFELEEGFVFLANHEDMSEFTVPVGEASTWSIEGHTIRCGGRPRGYLATKKSYRNFTLRLDFRYERPKNLKDDDKFKGNTGYMMYINNDNTPWPACIEVQGKYVQLAKIVAIGGADAVEATDDEEARIQHRKPAGQWNSLEIQSQDGALLSILNGVKIAESQPGPLTEGPIGFQAEDWKIDFRNVRIQEN</sequence>
<organism evidence="3 4">
    <name type="scientific">Symmachiella dynata</name>
    <dbReference type="NCBI Taxonomy" id="2527995"/>
    <lineage>
        <taxon>Bacteria</taxon>
        <taxon>Pseudomonadati</taxon>
        <taxon>Planctomycetota</taxon>
        <taxon>Planctomycetia</taxon>
        <taxon>Planctomycetales</taxon>
        <taxon>Planctomycetaceae</taxon>
        <taxon>Symmachiella</taxon>
    </lineage>
</organism>
<evidence type="ECO:0000313" key="3">
    <source>
        <dbReference type="EMBL" id="QDU46023.1"/>
    </source>
</evidence>
<dbReference type="PROSITE" id="PS51257">
    <property type="entry name" value="PROKAR_LIPOPROTEIN"/>
    <property type="match status" value="1"/>
</dbReference>
<dbReference type="RefSeq" id="WP_145378553.1">
    <property type="nucleotide sequence ID" value="NZ_CP036276.1"/>
</dbReference>
<dbReference type="GO" id="GO:0016787">
    <property type="term" value="F:hydrolase activity"/>
    <property type="evidence" value="ECO:0007669"/>
    <property type="project" value="InterPro"/>
</dbReference>
<evidence type="ECO:0000256" key="1">
    <source>
        <dbReference type="SAM" id="SignalP"/>
    </source>
</evidence>
<name>A0A517ZU60_9PLAN</name>
<feature type="signal peptide" evidence="1">
    <location>
        <begin position="1"/>
        <end position="21"/>
    </location>
</feature>
<keyword evidence="1" id="KW-0732">Signal</keyword>
<proteinExistence type="predicted"/>
<dbReference type="EMBL" id="CP036276">
    <property type="protein sequence ID" value="QDU46023.1"/>
    <property type="molecule type" value="Genomic_DNA"/>
</dbReference>
<protein>
    <recommendedName>
        <fullName evidence="2">3-keto-alpha-glucoside-1,2-lyase/3-keto-2-hydroxy-glucal hydratase domain-containing protein</fullName>
    </recommendedName>
</protein>
<dbReference type="InterPro" id="IPR010496">
    <property type="entry name" value="AL/BT2_dom"/>
</dbReference>
<keyword evidence="4" id="KW-1185">Reference proteome</keyword>
<gene>
    <name evidence="3" type="ORF">Mal52_45200</name>
</gene>
<dbReference type="Pfam" id="PF06439">
    <property type="entry name" value="3keto-disac_hyd"/>
    <property type="match status" value="1"/>
</dbReference>
<evidence type="ECO:0000259" key="2">
    <source>
        <dbReference type="Pfam" id="PF06439"/>
    </source>
</evidence>
<reference evidence="3 4" key="1">
    <citation type="submission" date="2019-02" db="EMBL/GenBank/DDBJ databases">
        <title>Deep-cultivation of Planctomycetes and their phenomic and genomic characterization uncovers novel biology.</title>
        <authorList>
            <person name="Wiegand S."/>
            <person name="Jogler M."/>
            <person name="Boedeker C."/>
            <person name="Pinto D."/>
            <person name="Vollmers J."/>
            <person name="Rivas-Marin E."/>
            <person name="Kohn T."/>
            <person name="Peeters S.H."/>
            <person name="Heuer A."/>
            <person name="Rast P."/>
            <person name="Oberbeckmann S."/>
            <person name="Bunk B."/>
            <person name="Jeske O."/>
            <person name="Meyerdierks A."/>
            <person name="Storesund J.E."/>
            <person name="Kallscheuer N."/>
            <person name="Luecker S."/>
            <person name="Lage O.M."/>
            <person name="Pohl T."/>
            <person name="Merkel B.J."/>
            <person name="Hornburger P."/>
            <person name="Mueller R.-W."/>
            <person name="Bruemmer F."/>
            <person name="Labrenz M."/>
            <person name="Spormann A.M."/>
            <person name="Op den Camp H."/>
            <person name="Overmann J."/>
            <person name="Amann R."/>
            <person name="Jetten M.S.M."/>
            <person name="Mascher T."/>
            <person name="Medema M.H."/>
            <person name="Devos D.P."/>
            <person name="Kaster A.-K."/>
            <person name="Ovreas L."/>
            <person name="Rohde M."/>
            <person name="Galperin M.Y."/>
            <person name="Jogler C."/>
        </authorList>
    </citation>
    <scope>NUCLEOTIDE SEQUENCE [LARGE SCALE GENOMIC DNA]</scope>
    <source>
        <strain evidence="3 4">Mal52</strain>
    </source>
</reference>
<dbReference type="Gene3D" id="2.60.120.560">
    <property type="entry name" value="Exo-inulinase, domain 1"/>
    <property type="match status" value="1"/>
</dbReference>
<feature type="chain" id="PRO_5022245549" description="3-keto-alpha-glucoside-1,2-lyase/3-keto-2-hydroxy-glucal hydratase domain-containing protein" evidence="1">
    <location>
        <begin position="22"/>
        <end position="239"/>
    </location>
</feature>
<feature type="domain" description="3-keto-alpha-glucoside-1,2-lyase/3-keto-2-hydroxy-glucal hydratase" evidence="2">
    <location>
        <begin position="58"/>
        <end position="237"/>
    </location>
</feature>
<dbReference type="Proteomes" id="UP000319383">
    <property type="component" value="Chromosome"/>
</dbReference>
<dbReference type="AlphaFoldDB" id="A0A517ZU60"/>
<accession>A0A517ZU60</accession>
<evidence type="ECO:0000313" key="4">
    <source>
        <dbReference type="Proteomes" id="UP000319383"/>
    </source>
</evidence>